<feature type="region of interest" description="Disordered" evidence="13">
    <location>
        <begin position="1"/>
        <end position="70"/>
    </location>
</feature>
<proteinExistence type="inferred from homology"/>
<keyword evidence="10 12" id="KW-0175">Coiled coil</keyword>
<dbReference type="InterPro" id="IPR011709">
    <property type="entry name" value="DEAD-box_helicase_OB_fold"/>
</dbReference>
<dbReference type="GO" id="GO:0003724">
    <property type="term" value="F:RNA helicase activity"/>
    <property type="evidence" value="ECO:0007669"/>
    <property type="project" value="UniProtKB-EC"/>
</dbReference>
<evidence type="ECO:0000256" key="8">
    <source>
        <dbReference type="ARBA" id="ARBA00022840"/>
    </source>
</evidence>
<dbReference type="FunFam" id="1.20.120.1080:FF:000002">
    <property type="entry name" value="Putative ATP-dependent RNA helicase DHX36"/>
    <property type="match status" value="1"/>
</dbReference>
<evidence type="ECO:0000256" key="5">
    <source>
        <dbReference type="ARBA" id="ARBA00022741"/>
    </source>
</evidence>
<dbReference type="CDD" id="cd17917">
    <property type="entry name" value="DEXHc_RHA-like"/>
    <property type="match status" value="1"/>
</dbReference>
<dbReference type="InterPro" id="IPR007502">
    <property type="entry name" value="Helicase-assoc_dom"/>
</dbReference>
<dbReference type="FunFam" id="3.40.50.300:FF:000325">
    <property type="entry name" value="ATP-dependent RNA helicase DHX29"/>
    <property type="match status" value="1"/>
</dbReference>
<dbReference type="GO" id="GO:0003743">
    <property type="term" value="F:translation initiation factor activity"/>
    <property type="evidence" value="ECO:0007669"/>
    <property type="project" value="UniProtKB-KW"/>
</dbReference>
<keyword evidence="9" id="KW-0648">Protein biosynthesis</keyword>
<keyword evidence="6" id="KW-0378">Hydrolase</keyword>
<dbReference type="OrthoDB" id="5600252at2759"/>
<dbReference type="Gene3D" id="1.20.120.1080">
    <property type="match status" value="1"/>
</dbReference>
<dbReference type="PROSITE" id="PS51194">
    <property type="entry name" value="HELICASE_CTER"/>
    <property type="match status" value="1"/>
</dbReference>
<protein>
    <recommendedName>
        <fullName evidence="2">RNA helicase</fullName>
        <ecNumber evidence="2">3.6.4.13</ecNumber>
    </recommendedName>
</protein>
<evidence type="ECO:0000256" key="4">
    <source>
        <dbReference type="ARBA" id="ARBA00022540"/>
    </source>
</evidence>
<keyword evidence="3" id="KW-0963">Cytoplasm</keyword>
<dbReference type="Proteomes" id="UP000654370">
    <property type="component" value="Unassembled WGS sequence"/>
</dbReference>
<feature type="domain" description="Helicase ATP-binding" evidence="14">
    <location>
        <begin position="628"/>
        <end position="800"/>
    </location>
</feature>
<keyword evidence="7" id="KW-0347">Helicase</keyword>
<evidence type="ECO:0000256" key="10">
    <source>
        <dbReference type="ARBA" id="ARBA00023054"/>
    </source>
</evidence>
<feature type="coiled-coil region" evidence="12">
    <location>
        <begin position="292"/>
        <end position="338"/>
    </location>
</feature>
<dbReference type="EC" id="3.6.4.13" evidence="2"/>
<evidence type="ECO:0000256" key="2">
    <source>
        <dbReference type="ARBA" id="ARBA00012552"/>
    </source>
</evidence>
<dbReference type="GO" id="GO:0016787">
    <property type="term" value="F:hydrolase activity"/>
    <property type="evidence" value="ECO:0007669"/>
    <property type="project" value="UniProtKB-KW"/>
</dbReference>
<dbReference type="InterPro" id="IPR048333">
    <property type="entry name" value="HA2_WH"/>
</dbReference>
<feature type="region of interest" description="Disordered" evidence="13">
    <location>
        <begin position="372"/>
        <end position="392"/>
    </location>
</feature>
<dbReference type="FunFam" id="3.40.50.300:FF:000500">
    <property type="entry name" value="ATP-dependent RNA helicase DHX29"/>
    <property type="match status" value="1"/>
</dbReference>
<dbReference type="InterPro" id="IPR056890">
    <property type="entry name" value="UBA_DHX29-like"/>
</dbReference>
<dbReference type="Pfam" id="PF07717">
    <property type="entry name" value="OB_NTP_bind"/>
    <property type="match status" value="1"/>
</dbReference>
<dbReference type="CDD" id="cd18791">
    <property type="entry name" value="SF2_C_RHA"/>
    <property type="match status" value="1"/>
</dbReference>
<keyword evidence="17" id="KW-1185">Reference proteome</keyword>
<dbReference type="PROSITE" id="PS51192">
    <property type="entry name" value="HELICASE_ATP_BIND_1"/>
    <property type="match status" value="1"/>
</dbReference>
<comment type="similarity">
    <text evidence="1">Belongs to the DEAD box helicase family. DEAH subfamily.</text>
</comment>
<evidence type="ECO:0000256" key="7">
    <source>
        <dbReference type="ARBA" id="ARBA00022806"/>
    </source>
</evidence>
<dbReference type="EMBL" id="JAEPQZ010000015">
    <property type="protein sequence ID" value="KAG2173277.1"/>
    <property type="molecule type" value="Genomic_DNA"/>
</dbReference>
<dbReference type="SMART" id="SM00490">
    <property type="entry name" value="HELICc"/>
    <property type="match status" value="1"/>
</dbReference>
<evidence type="ECO:0000313" key="16">
    <source>
        <dbReference type="EMBL" id="KAG2173277.1"/>
    </source>
</evidence>
<evidence type="ECO:0000256" key="3">
    <source>
        <dbReference type="ARBA" id="ARBA00022490"/>
    </source>
</evidence>
<dbReference type="Gene3D" id="3.40.50.300">
    <property type="entry name" value="P-loop containing nucleotide triphosphate hydrolases"/>
    <property type="match status" value="2"/>
</dbReference>
<dbReference type="Pfam" id="PF26026">
    <property type="entry name" value="RNA_hel_CTD"/>
    <property type="match status" value="1"/>
</dbReference>
<dbReference type="SUPFAM" id="SSF52540">
    <property type="entry name" value="P-loop containing nucleoside triphosphate hydrolases"/>
    <property type="match status" value="1"/>
</dbReference>
<name>A0A8H7PG07_MORIS</name>
<dbReference type="SMART" id="SM00487">
    <property type="entry name" value="DEXDc"/>
    <property type="match status" value="1"/>
</dbReference>
<dbReference type="Pfam" id="PF24899">
    <property type="entry name" value="UBA_DHX29"/>
    <property type="match status" value="1"/>
</dbReference>
<organism evidence="16 17">
    <name type="scientific">Mortierella isabellina</name>
    <name type="common">Filamentous fungus</name>
    <name type="synonym">Umbelopsis isabellina</name>
    <dbReference type="NCBI Taxonomy" id="91625"/>
    <lineage>
        <taxon>Eukaryota</taxon>
        <taxon>Fungi</taxon>
        <taxon>Fungi incertae sedis</taxon>
        <taxon>Mucoromycota</taxon>
        <taxon>Mucoromycotina</taxon>
        <taxon>Umbelopsidomycetes</taxon>
        <taxon>Umbelopsidales</taxon>
        <taxon>Umbelopsidaceae</taxon>
        <taxon>Umbelopsis</taxon>
    </lineage>
</organism>
<evidence type="ECO:0000256" key="13">
    <source>
        <dbReference type="SAM" id="MobiDB-lite"/>
    </source>
</evidence>
<dbReference type="Pfam" id="PF04408">
    <property type="entry name" value="WHD_HA2"/>
    <property type="match status" value="1"/>
</dbReference>
<evidence type="ECO:0000256" key="6">
    <source>
        <dbReference type="ARBA" id="ARBA00022801"/>
    </source>
</evidence>
<dbReference type="Pfam" id="PF00271">
    <property type="entry name" value="Helicase_C"/>
    <property type="match status" value="1"/>
</dbReference>
<dbReference type="InterPro" id="IPR011545">
    <property type="entry name" value="DEAD/DEAH_box_helicase_dom"/>
</dbReference>
<evidence type="ECO:0000256" key="12">
    <source>
        <dbReference type="SAM" id="Coils"/>
    </source>
</evidence>
<dbReference type="SMART" id="SM00847">
    <property type="entry name" value="HA2"/>
    <property type="match status" value="1"/>
</dbReference>
<sequence>MPSKKKGSKLKANNRGFATSSIPKKTQDTDQAANEPAAEPASSDLPDPVDQPSEQSVPENATIDDPVKQDHWEDKLIEKLRNINSKRVESYFSQSFEKFYGQTPEDELDIPTVTLPADIEHKILAKVKDMDTSDLLDVEIIDARQLNETEKERLIATLDRIYLMLQKIGFHPEDIERAMLTTKSSRLTDLLDWLCLTLPDERLPVGFIDKAYYEEGMTMTAQAASLPFRAAKDHILQESEQTQEQSTTTEIIMEAEKPTDTDTSKDDMKDWILKAAQGYEDNDDDTNINEQHAQARLELIALQKDVSQLNKKKEGDKIESIKRAISNKKQAVQQLETDWDYDKRVAEAIFLEKKQLWDEEQCIQLQNQRKMRQQKEQMPAEVPKADTTPVPATEEEEDGLFGLFAEQPSDATTAGQSSVQLTVIDTPPRNTIRWSGLYPKQALNEHCRNIDKQCKQNYTITAAASNLYSASVKIAWKNREETFSMEPGLVLKSKEDAQEYVATFALYKLTDLPLYQKLPSPYKDFWQEWIKRDALEKHESEMEQHRKRFRFILEFIDEVSKLDQKIINKDSLMASSRQQSTESGARGHHANIEALSAEFSKRVKSKPYETMKQKRTTLPIFSFRDEILALVQHHQVVIVSGETGCGKSTQVPQYLAEALLQSTSHMGNIICTQPRRISAISIAQRVSQEMGDKKGAIGSKGSLVGYQIRLESRTSDTNILQFCTTGILLRRLESDGLLEGVTHVVVDEVHERSIESDFLLIILRHLCTMRPDIKIILMSATVDAQKFSSYFGGCPVVQVPGRTFPVEVRFLEDIIEETEYFLEEDSPYAKRLLKTKRDVGTINISGRGGNTHSMRVQWYDDDDEQDDPYNPNDLSSQMDDSNEEEETVYSKRTRLAIRRMDENKINYDMITTLLEYIAMSDNERQTDQTDIPNTGAILIFLPGMPEIRKLHDILASHHIFADEKKYILIPLHSLISTENQEKVFDLPPAGMRKIILSTNIAETGVTIEDVTIVIDTGMVKEVRMDHKKRITSLQQTFVSRANAKQRRGRAGRVQSGICFHLFTKTRFDTKMAHHQSPEIVRLPLEELCLRIKSCDLGDIHGFLSQALDAPSSKAIDEAVNALQEIQALNCDSTQSLTPLGRHLSNLPVDVHIGKMLLYGAMFQCLDPILTIAASLSFKSPFIRPFGKEDEADKARDGFKKDDSDFATIYRAYLAWRGRMKGDIHPGGYRATRDYCRSHYLSFQNLETIEDMKKQFLGLLVNIGFVQMNKDELAPEVNAYRMKRSERFCQVPEKYNVHSNTIAVVNAAIAAALYPKFAFNARRTKKLIQGPKQEVANIHPSSIVYADRQRLMTNYMVFNTITKSDKVYLWDVASVDDVVIMLFGGNMDILHEQKRVLLDQWIKMKCHAKTAVIFKFLRHHLNATLRAKIDRPQLEMSDLHPGIMELTILVLQMRSQSHLGN</sequence>
<feature type="compositionally biased region" description="Low complexity" evidence="13">
    <location>
        <begin position="32"/>
        <end position="43"/>
    </location>
</feature>
<dbReference type="PANTHER" id="PTHR18934:SF145">
    <property type="entry name" value="ATP-DEPENDENT RNA HELICASE DHX57-RELATED"/>
    <property type="match status" value="1"/>
</dbReference>
<dbReference type="Pfam" id="PF00270">
    <property type="entry name" value="DEAD"/>
    <property type="match status" value="1"/>
</dbReference>
<comment type="catalytic activity">
    <reaction evidence="11">
        <text>ATP + H2O = ADP + phosphate + H(+)</text>
        <dbReference type="Rhea" id="RHEA:13065"/>
        <dbReference type="ChEBI" id="CHEBI:15377"/>
        <dbReference type="ChEBI" id="CHEBI:15378"/>
        <dbReference type="ChEBI" id="CHEBI:30616"/>
        <dbReference type="ChEBI" id="CHEBI:43474"/>
        <dbReference type="ChEBI" id="CHEBI:456216"/>
        <dbReference type="EC" id="3.6.4.13"/>
    </reaction>
</comment>
<dbReference type="InterPro" id="IPR014001">
    <property type="entry name" value="Helicase_ATP-bd"/>
</dbReference>
<comment type="caution">
    <text evidence="16">The sequence shown here is derived from an EMBL/GenBank/DDBJ whole genome shotgun (WGS) entry which is preliminary data.</text>
</comment>
<evidence type="ECO:0000259" key="14">
    <source>
        <dbReference type="PROSITE" id="PS51192"/>
    </source>
</evidence>
<dbReference type="InterPro" id="IPR059023">
    <property type="entry name" value="RNA_hel_CTD"/>
</dbReference>
<dbReference type="InterPro" id="IPR027417">
    <property type="entry name" value="P-loop_NTPase"/>
</dbReference>
<evidence type="ECO:0000313" key="17">
    <source>
        <dbReference type="Proteomes" id="UP000654370"/>
    </source>
</evidence>
<keyword evidence="4" id="KW-0396">Initiation factor</keyword>
<evidence type="ECO:0000259" key="15">
    <source>
        <dbReference type="PROSITE" id="PS51194"/>
    </source>
</evidence>
<evidence type="ECO:0000256" key="9">
    <source>
        <dbReference type="ARBA" id="ARBA00022917"/>
    </source>
</evidence>
<accession>A0A8H7PG07</accession>
<keyword evidence="8" id="KW-0067">ATP-binding</keyword>
<keyword evidence="5" id="KW-0547">Nucleotide-binding</keyword>
<reference evidence="16" key="1">
    <citation type="submission" date="2020-12" db="EMBL/GenBank/DDBJ databases">
        <title>Metabolic potential, ecology and presence of endohyphal bacteria is reflected in genomic diversity of Mucoromycotina.</title>
        <authorList>
            <person name="Muszewska A."/>
            <person name="Okrasinska A."/>
            <person name="Steczkiewicz K."/>
            <person name="Drgas O."/>
            <person name="Orlowska M."/>
            <person name="Perlinska-Lenart U."/>
            <person name="Aleksandrzak-Piekarczyk T."/>
            <person name="Szatraj K."/>
            <person name="Zielenkiewicz U."/>
            <person name="Pilsyk S."/>
            <person name="Malc E."/>
            <person name="Mieczkowski P."/>
            <person name="Kruszewska J.S."/>
            <person name="Biernat P."/>
            <person name="Pawlowska J."/>
        </authorList>
    </citation>
    <scope>NUCLEOTIDE SEQUENCE</scope>
    <source>
        <strain evidence="16">WA0000067209</strain>
    </source>
</reference>
<dbReference type="Pfam" id="PF21010">
    <property type="entry name" value="HA2_C"/>
    <property type="match status" value="1"/>
</dbReference>
<feature type="region of interest" description="Disordered" evidence="13">
    <location>
        <begin position="861"/>
        <end position="889"/>
    </location>
</feature>
<dbReference type="PANTHER" id="PTHR18934">
    <property type="entry name" value="ATP-DEPENDENT RNA HELICASE"/>
    <property type="match status" value="1"/>
</dbReference>
<gene>
    <name evidence="16" type="ORF">INT43_004651</name>
</gene>
<evidence type="ECO:0000256" key="1">
    <source>
        <dbReference type="ARBA" id="ARBA00008792"/>
    </source>
</evidence>
<dbReference type="GO" id="GO:0005524">
    <property type="term" value="F:ATP binding"/>
    <property type="evidence" value="ECO:0007669"/>
    <property type="project" value="UniProtKB-KW"/>
</dbReference>
<evidence type="ECO:0000256" key="11">
    <source>
        <dbReference type="ARBA" id="ARBA00047984"/>
    </source>
</evidence>
<dbReference type="GO" id="GO:0003723">
    <property type="term" value="F:RNA binding"/>
    <property type="evidence" value="ECO:0007669"/>
    <property type="project" value="TreeGrafter"/>
</dbReference>
<dbReference type="InterPro" id="IPR001650">
    <property type="entry name" value="Helicase_C-like"/>
</dbReference>
<feature type="domain" description="Helicase C-terminal" evidence="15">
    <location>
        <begin position="912"/>
        <end position="1095"/>
    </location>
</feature>